<dbReference type="Proteomes" id="UP001500945">
    <property type="component" value="Unassembled WGS sequence"/>
</dbReference>
<protein>
    <submittedName>
        <fullName evidence="4">MerR family transcriptional regulator</fullName>
    </submittedName>
</protein>
<dbReference type="PROSITE" id="PS00552">
    <property type="entry name" value="HTH_MERR_1"/>
    <property type="match status" value="1"/>
</dbReference>
<evidence type="ECO:0000259" key="3">
    <source>
        <dbReference type="PROSITE" id="PS50937"/>
    </source>
</evidence>
<dbReference type="SMART" id="SM00567">
    <property type="entry name" value="EZ_HEAT"/>
    <property type="match status" value="4"/>
</dbReference>
<dbReference type="PANTHER" id="PTHR30204">
    <property type="entry name" value="REDOX-CYCLING DRUG-SENSING TRANSCRIPTIONAL ACTIVATOR SOXR"/>
    <property type="match status" value="1"/>
</dbReference>
<dbReference type="SMART" id="SM00422">
    <property type="entry name" value="HTH_MERR"/>
    <property type="match status" value="1"/>
</dbReference>
<dbReference type="InterPro" id="IPR011989">
    <property type="entry name" value="ARM-like"/>
</dbReference>
<gene>
    <name evidence="4" type="ORF">GCM10023168_21050</name>
</gene>
<dbReference type="EMBL" id="BAABGM010000013">
    <property type="protein sequence ID" value="GAA4406346.1"/>
    <property type="molecule type" value="Genomic_DNA"/>
</dbReference>
<evidence type="ECO:0000313" key="4">
    <source>
        <dbReference type="EMBL" id="GAA4406346.1"/>
    </source>
</evidence>
<dbReference type="PRINTS" id="PR00040">
    <property type="entry name" value="HTHMERR"/>
</dbReference>
<reference evidence="5" key="1">
    <citation type="journal article" date="2019" name="Int. J. Syst. Evol. Microbiol.">
        <title>The Global Catalogue of Microorganisms (GCM) 10K type strain sequencing project: providing services to taxonomists for standard genome sequencing and annotation.</title>
        <authorList>
            <consortium name="The Broad Institute Genomics Platform"/>
            <consortium name="The Broad Institute Genome Sequencing Center for Infectious Disease"/>
            <person name="Wu L."/>
            <person name="Ma J."/>
        </authorList>
    </citation>
    <scope>NUCLEOTIDE SEQUENCE [LARGE SCALE GENOMIC DNA]</scope>
    <source>
        <strain evidence="5">JCM 17809</strain>
    </source>
</reference>
<evidence type="ECO:0000313" key="5">
    <source>
        <dbReference type="Proteomes" id="UP001500945"/>
    </source>
</evidence>
<feature type="region of interest" description="Disordered" evidence="2">
    <location>
        <begin position="324"/>
        <end position="347"/>
    </location>
</feature>
<dbReference type="Pfam" id="PF13411">
    <property type="entry name" value="MerR_1"/>
    <property type="match status" value="1"/>
</dbReference>
<dbReference type="Gene3D" id="1.10.1660.10">
    <property type="match status" value="1"/>
</dbReference>
<dbReference type="InterPro" id="IPR047057">
    <property type="entry name" value="MerR_fam"/>
</dbReference>
<comment type="caution">
    <text evidence="4">The sequence shown here is derived from an EMBL/GenBank/DDBJ whole genome shotgun (WGS) entry which is preliminary data.</text>
</comment>
<dbReference type="InterPro" id="IPR000551">
    <property type="entry name" value="MerR-type_HTH_dom"/>
</dbReference>
<dbReference type="InterPro" id="IPR009061">
    <property type="entry name" value="DNA-bd_dom_put_sf"/>
</dbReference>
<dbReference type="InterPro" id="IPR016024">
    <property type="entry name" value="ARM-type_fold"/>
</dbReference>
<dbReference type="Pfam" id="PF13646">
    <property type="entry name" value="HEAT_2"/>
    <property type="match status" value="1"/>
</dbReference>
<keyword evidence="1" id="KW-0238">DNA-binding</keyword>
<dbReference type="PANTHER" id="PTHR30204:SF93">
    <property type="entry name" value="HTH MERR-TYPE DOMAIN-CONTAINING PROTEIN"/>
    <property type="match status" value="1"/>
</dbReference>
<evidence type="ECO:0000256" key="2">
    <source>
        <dbReference type="SAM" id="MobiDB-lite"/>
    </source>
</evidence>
<evidence type="ECO:0000256" key="1">
    <source>
        <dbReference type="ARBA" id="ARBA00023125"/>
    </source>
</evidence>
<name>A0ABP8KGT3_9MICO</name>
<dbReference type="Gene3D" id="1.25.10.10">
    <property type="entry name" value="Leucine-rich Repeat Variant"/>
    <property type="match status" value="2"/>
</dbReference>
<sequence>MLIGEVAQRSGISSRMLRHYDRTGVVSPSGRTPGGYRDYTDEELRRLFYAEALRSLGLTLKEVAAALDTPDFVPVTLVEQLIDRTRERIRQHQQLLRTLERVHGSDPADWADVLHTMGLLRGLEATSPSARHRFALSLSDPLGRDVPLVVEAALSEPDPAVAGSLRWALARAGDAAVPLLREALDCADADRRRRAVEALEKVNTATSRAALAQALPHHDPLVNRRAALAAGADGDPASIPVLTGLIVEGHDDGDAAGTLGALAERHGLALEVDRAIARALADGRPEQRLRLTSALADIPGPMAVQRLRELTSDPDRRVASAARFALEETKSRTLPDREAPARRPRPR</sequence>
<keyword evidence="5" id="KW-1185">Reference proteome</keyword>
<dbReference type="PROSITE" id="PS50937">
    <property type="entry name" value="HTH_MERR_2"/>
    <property type="match status" value="1"/>
</dbReference>
<feature type="compositionally biased region" description="Basic and acidic residues" evidence="2">
    <location>
        <begin position="325"/>
        <end position="341"/>
    </location>
</feature>
<dbReference type="SUPFAM" id="SSF46955">
    <property type="entry name" value="Putative DNA-binding domain"/>
    <property type="match status" value="1"/>
</dbReference>
<feature type="domain" description="HTH merR-type" evidence="3">
    <location>
        <begin position="1"/>
        <end position="69"/>
    </location>
</feature>
<dbReference type="InterPro" id="IPR004155">
    <property type="entry name" value="PBS_lyase_HEAT"/>
</dbReference>
<accession>A0ABP8KGT3</accession>
<dbReference type="RefSeq" id="WP_345205523.1">
    <property type="nucleotide sequence ID" value="NZ_BAABGM010000013.1"/>
</dbReference>
<organism evidence="4 5">
    <name type="scientific">Fodinibacter luteus</name>
    <dbReference type="NCBI Taxonomy" id="552064"/>
    <lineage>
        <taxon>Bacteria</taxon>
        <taxon>Bacillati</taxon>
        <taxon>Actinomycetota</taxon>
        <taxon>Actinomycetes</taxon>
        <taxon>Micrococcales</taxon>
        <taxon>Intrasporangiaceae</taxon>
        <taxon>Fodinibacter (ex Wang et al. 2009)</taxon>
    </lineage>
</organism>
<proteinExistence type="predicted"/>
<dbReference type="SUPFAM" id="SSF48371">
    <property type="entry name" value="ARM repeat"/>
    <property type="match status" value="1"/>
</dbReference>